<dbReference type="Gene3D" id="3.40.350.10">
    <property type="entry name" value="Creatinase/prolidase N-terminal domain"/>
    <property type="match status" value="1"/>
</dbReference>
<protein>
    <submittedName>
        <fullName evidence="3">M24 family metallopeptidase</fullName>
    </submittedName>
</protein>
<dbReference type="CDD" id="cd01092">
    <property type="entry name" value="APP-like"/>
    <property type="match status" value="1"/>
</dbReference>
<dbReference type="Proteomes" id="UP000719942">
    <property type="component" value="Unassembled WGS sequence"/>
</dbReference>
<dbReference type="SUPFAM" id="SSF53092">
    <property type="entry name" value="Creatinase/prolidase N-terminal domain"/>
    <property type="match status" value="1"/>
</dbReference>
<dbReference type="InterPro" id="IPR001714">
    <property type="entry name" value="Pept_M24_MAP"/>
</dbReference>
<dbReference type="PANTHER" id="PTHR46112">
    <property type="entry name" value="AMINOPEPTIDASE"/>
    <property type="match status" value="1"/>
</dbReference>
<dbReference type="PANTHER" id="PTHR46112:SF3">
    <property type="entry name" value="AMINOPEPTIDASE YPDF"/>
    <property type="match status" value="1"/>
</dbReference>
<dbReference type="InterPro" id="IPR000587">
    <property type="entry name" value="Creatinase_N"/>
</dbReference>
<evidence type="ECO:0000259" key="2">
    <source>
        <dbReference type="Pfam" id="PF01321"/>
    </source>
</evidence>
<accession>A0ABS7DM45</accession>
<dbReference type="Gene3D" id="3.90.230.10">
    <property type="entry name" value="Creatinase/methionine aminopeptidase superfamily"/>
    <property type="match status" value="1"/>
</dbReference>
<dbReference type="InterPro" id="IPR000994">
    <property type="entry name" value="Pept_M24"/>
</dbReference>
<name>A0ABS7DM45_9FIRM</name>
<evidence type="ECO:0000259" key="1">
    <source>
        <dbReference type="Pfam" id="PF00557"/>
    </source>
</evidence>
<dbReference type="InterPro" id="IPR036005">
    <property type="entry name" value="Creatinase/aminopeptidase-like"/>
</dbReference>
<dbReference type="InterPro" id="IPR050659">
    <property type="entry name" value="Peptidase_M24B"/>
</dbReference>
<feature type="domain" description="Peptidase M24" evidence="1">
    <location>
        <begin position="135"/>
        <end position="338"/>
    </location>
</feature>
<dbReference type="RefSeq" id="WP_219964786.1">
    <property type="nucleotide sequence ID" value="NZ_JAGFNZ010000002.1"/>
</dbReference>
<evidence type="ECO:0000313" key="4">
    <source>
        <dbReference type="Proteomes" id="UP000719942"/>
    </source>
</evidence>
<sequence>MNRLENCRAILAGCNAQAMLCTSYHNKFYLSGLYSSSGYVLITQKQKYVIVDSRYYEEVRQNNRDAQVLLMTGEKTYDLLINGIIEEENIRTVGFEGDDLSYDRYRSLEKKLHASLVPIDINPIRAVKDAQEIETIQKACAIADEAYAHILNFVRVGMREDEVANELVHFMKQNGAMKESFDTIVASGVRGSMPHAKAGSKKIESGDLVTLDFGAKVGQYCSDITRTFAVGKAPDGELLKIYETVREAQQKGIEAVCAGTRFCDADRAARSVIEKAGYGEYFGHNLGHSLGINDHEDPRLSPTEEARMEAGMVVTVEPGIYVPGLGGVRIEDDVLVTANRPRVLTRSPKQLIVADKE</sequence>
<keyword evidence="4" id="KW-1185">Reference proteome</keyword>
<comment type="caution">
    <text evidence="3">The sequence shown here is derived from an EMBL/GenBank/DDBJ whole genome shotgun (WGS) entry which is preliminary data.</text>
</comment>
<dbReference type="Pfam" id="PF00557">
    <property type="entry name" value="Peptidase_M24"/>
    <property type="match status" value="1"/>
</dbReference>
<dbReference type="PRINTS" id="PR00599">
    <property type="entry name" value="MAPEPTIDASE"/>
</dbReference>
<feature type="domain" description="Creatinase N-terminal" evidence="2">
    <location>
        <begin position="3"/>
        <end position="125"/>
    </location>
</feature>
<dbReference type="InterPro" id="IPR029149">
    <property type="entry name" value="Creatin/AminoP/Spt16_N"/>
</dbReference>
<proteinExistence type="predicted"/>
<dbReference type="SUPFAM" id="SSF55920">
    <property type="entry name" value="Creatinase/aminopeptidase"/>
    <property type="match status" value="1"/>
</dbReference>
<organism evidence="3 4">
    <name type="scientific">Caproiciproducens faecalis</name>
    <dbReference type="NCBI Taxonomy" id="2820301"/>
    <lineage>
        <taxon>Bacteria</taxon>
        <taxon>Bacillati</taxon>
        <taxon>Bacillota</taxon>
        <taxon>Clostridia</taxon>
        <taxon>Eubacteriales</taxon>
        <taxon>Acutalibacteraceae</taxon>
        <taxon>Caproiciproducens</taxon>
    </lineage>
</organism>
<evidence type="ECO:0000313" key="3">
    <source>
        <dbReference type="EMBL" id="MBW7572380.1"/>
    </source>
</evidence>
<dbReference type="Pfam" id="PF01321">
    <property type="entry name" value="Creatinase_N"/>
    <property type="match status" value="1"/>
</dbReference>
<dbReference type="EMBL" id="JAGFNZ010000002">
    <property type="protein sequence ID" value="MBW7572380.1"/>
    <property type="molecule type" value="Genomic_DNA"/>
</dbReference>
<gene>
    <name evidence="3" type="ORF">J5W02_06090</name>
</gene>
<reference evidence="3 4" key="1">
    <citation type="submission" date="2021-03" db="EMBL/GenBank/DDBJ databases">
        <title>Caproiciproducens sp. nov. isolated from feces of cow.</title>
        <authorList>
            <person name="Choi J.-Y."/>
        </authorList>
    </citation>
    <scope>NUCLEOTIDE SEQUENCE [LARGE SCALE GENOMIC DNA]</scope>
    <source>
        <strain evidence="3 4">AGMB10547</strain>
    </source>
</reference>